<name>A0AAV7NU37_PLEWA</name>
<sequence>MQLAAVLADRVSSGPAEAWCPCASFSLFRLFFLNSDLGLRPAELEIGQKRAAAASVGPKIRCSPACAWCSVCLMAWRLGGWTGCDPWARKKKPRRKVALRHSSKHSPKTKLTSYCSGFGLCHPIPTLTPDPTTHCAAGSLQDCEDHEGEGCLRPGPRQATAPSRGLSHPALPPDITTSCRIARAADRWPSP</sequence>
<feature type="region of interest" description="Disordered" evidence="1">
    <location>
        <begin position="147"/>
        <end position="176"/>
    </location>
</feature>
<evidence type="ECO:0000313" key="2">
    <source>
        <dbReference type="EMBL" id="KAJ1118247.1"/>
    </source>
</evidence>
<dbReference type="AlphaFoldDB" id="A0AAV7NU37"/>
<keyword evidence="3" id="KW-1185">Reference proteome</keyword>
<dbReference type="Proteomes" id="UP001066276">
    <property type="component" value="Chromosome 8"/>
</dbReference>
<proteinExistence type="predicted"/>
<accession>A0AAV7NU37</accession>
<evidence type="ECO:0000256" key="1">
    <source>
        <dbReference type="SAM" id="MobiDB-lite"/>
    </source>
</evidence>
<dbReference type="EMBL" id="JANPWB010000012">
    <property type="protein sequence ID" value="KAJ1118247.1"/>
    <property type="molecule type" value="Genomic_DNA"/>
</dbReference>
<protein>
    <submittedName>
        <fullName evidence="2">Uncharacterized protein</fullName>
    </submittedName>
</protein>
<gene>
    <name evidence="2" type="ORF">NDU88_006442</name>
</gene>
<organism evidence="2 3">
    <name type="scientific">Pleurodeles waltl</name>
    <name type="common">Iberian ribbed newt</name>
    <dbReference type="NCBI Taxonomy" id="8319"/>
    <lineage>
        <taxon>Eukaryota</taxon>
        <taxon>Metazoa</taxon>
        <taxon>Chordata</taxon>
        <taxon>Craniata</taxon>
        <taxon>Vertebrata</taxon>
        <taxon>Euteleostomi</taxon>
        <taxon>Amphibia</taxon>
        <taxon>Batrachia</taxon>
        <taxon>Caudata</taxon>
        <taxon>Salamandroidea</taxon>
        <taxon>Salamandridae</taxon>
        <taxon>Pleurodelinae</taxon>
        <taxon>Pleurodeles</taxon>
    </lineage>
</organism>
<comment type="caution">
    <text evidence="2">The sequence shown here is derived from an EMBL/GenBank/DDBJ whole genome shotgun (WGS) entry which is preliminary data.</text>
</comment>
<reference evidence="2" key="1">
    <citation type="journal article" date="2022" name="bioRxiv">
        <title>Sequencing and chromosome-scale assembly of the giantPleurodeles waltlgenome.</title>
        <authorList>
            <person name="Brown T."/>
            <person name="Elewa A."/>
            <person name="Iarovenko S."/>
            <person name="Subramanian E."/>
            <person name="Araus A.J."/>
            <person name="Petzold A."/>
            <person name="Susuki M."/>
            <person name="Suzuki K.-i.T."/>
            <person name="Hayashi T."/>
            <person name="Toyoda A."/>
            <person name="Oliveira C."/>
            <person name="Osipova E."/>
            <person name="Leigh N.D."/>
            <person name="Simon A."/>
            <person name="Yun M.H."/>
        </authorList>
    </citation>
    <scope>NUCLEOTIDE SEQUENCE</scope>
    <source>
        <strain evidence="2">20211129_DDA</strain>
        <tissue evidence="2">Liver</tissue>
    </source>
</reference>
<evidence type="ECO:0000313" key="3">
    <source>
        <dbReference type="Proteomes" id="UP001066276"/>
    </source>
</evidence>